<accession>A0A6A2WU00</accession>
<sequence>MEISRNPSKLSVSPASSMGLIVGPREAVKTGGQLLTLNGNHEIMNIEGDFRYVTEKGLEEFDVWAYCVRARIAALRPNGPISRRFLANNSTVLVVGDSVFVHGGLLAKHVDYGLQRINEEVRDWINGSKGGRAPEYCRGRNAVVWLRKFSDELEKNCDCSLLEHVLATIPGAKRMIMGHTIQVAGINGVCDSRAIRIDVECRKAAVMDCLKFWRLIRTRG</sequence>
<evidence type="ECO:0000313" key="1">
    <source>
        <dbReference type="EMBL" id="KAE8658390.1"/>
    </source>
</evidence>
<dbReference type="Gene3D" id="3.60.21.10">
    <property type="match status" value="1"/>
</dbReference>
<dbReference type="PANTHER" id="PTHR47680:SF2">
    <property type="entry name" value="SHEWANELLA-LIKE PROTEIN PHOSPHATASE 2"/>
    <property type="match status" value="1"/>
</dbReference>
<keyword evidence="2" id="KW-1185">Reference proteome</keyword>
<evidence type="ECO:0000313" key="2">
    <source>
        <dbReference type="Proteomes" id="UP000436088"/>
    </source>
</evidence>
<dbReference type="InterPro" id="IPR029052">
    <property type="entry name" value="Metallo-depent_PP-like"/>
</dbReference>
<proteinExistence type="predicted"/>
<organism evidence="1 2">
    <name type="scientific">Hibiscus syriacus</name>
    <name type="common">Rose of Sharon</name>
    <dbReference type="NCBI Taxonomy" id="106335"/>
    <lineage>
        <taxon>Eukaryota</taxon>
        <taxon>Viridiplantae</taxon>
        <taxon>Streptophyta</taxon>
        <taxon>Embryophyta</taxon>
        <taxon>Tracheophyta</taxon>
        <taxon>Spermatophyta</taxon>
        <taxon>Magnoliopsida</taxon>
        <taxon>eudicotyledons</taxon>
        <taxon>Gunneridae</taxon>
        <taxon>Pentapetalae</taxon>
        <taxon>rosids</taxon>
        <taxon>malvids</taxon>
        <taxon>Malvales</taxon>
        <taxon>Malvaceae</taxon>
        <taxon>Malvoideae</taxon>
        <taxon>Hibiscus</taxon>
    </lineage>
</organism>
<comment type="caution">
    <text evidence="1">The sequence shown here is derived from an EMBL/GenBank/DDBJ whole genome shotgun (WGS) entry which is preliminary data.</text>
</comment>
<protein>
    <submittedName>
        <fullName evidence="1">Plant stearoyl-acyl-carrier-protein desaturase family protein</fullName>
    </submittedName>
</protein>
<reference evidence="1" key="1">
    <citation type="submission" date="2019-09" db="EMBL/GenBank/DDBJ databases">
        <title>Draft genome information of white flower Hibiscus syriacus.</title>
        <authorList>
            <person name="Kim Y.-M."/>
        </authorList>
    </citation>
    <scope>NUCLEOTIDE SEQUENCE [LARGE SCALE GENOMIC DNA]</scope>
    <source>
        <strain evidence="1">YM2019G1</strain>
    </source>
</reference>
<dbReference type="SUPFAM" id="SSF56300">
    <property type="entry name" value="Metallo-dependent phosphatases"/>
    <property type="match status" value="1"/>
</dbReference>
<gene>
    <name evidence="1" type="ORF">F3Y22_tig00116971pilonHSYRG00345</name>
</gene>
<dbReference type="AlphaFoldDB" id="A0A6A2WU00"/>
<name>A0A6A2WU00_HIBSY</name>
<dbReference type="Proteomes" id="UP000436088">
    <property type="component" value="Unassembled WGS sequence"/>
</dbReference>
<dbReference type="EMBL" id="VEPZ02001744">
    <property type="protein sequence ID" value="KAE8658390.1"/>
    <property type="molecule type" value="Genomic_DNA"/>
</dbReference>
<dbReference type="PANTHER" id="PTHR47680">
    <property type="entry name" value="SHEWANELLA-LIKE PROTEIN PHOSPHATASE 2"/>
    <property type="match status" value="1"/>
</dbReference>